<keyword evidence="1" id="KW-0378">Hydrolase</keyword>
<dbReference type="SUPFAM" id="SSF50630">
    <property type="entry name" value="Acid proteases"/>
    <property type="match status" value="1"/>
</dbReference>
<protein>
    <recommendedName>
        <fullName evidence="2">Retropepsins domain-containing protein</fullName>
    </recommendedName>
</protein>
<gene>
    <name evidence="3" type="ORF">S03H2_68047</name>
</gene>
<dbReference type="InterPro" id="IPR018061">
    <property type="entry name" value="Retropepsins"/>
</dbReference>
<evidence type="ECO:0000313" key="3">
    <source>
        <dbReference type="EMBL" id="GAH80077.1"/>
    </source>
</evidence>
<dbReference type="Gene3D" id="2.40.70.10">
    <property type="entry name" value="Acid Proteases"/>
    <property type="match status" value="1"/>
</dbReference>
<feature type="non-terminal residue" evidence="3">
    <location>
        <position position="76"/>
    </location>
</feature>
<dbReference type="InterPro" id="IPR021109">
    <property type="entry name" value="Peptidase_aspartic_dom_sf"/>
</dbReference>
<reference evidence="3" key="1">
    <citation type="journal article" date="2014" name="Front. Microbiol.">
        <title>High frequency of phylogenetically diverse reductive dehalogenase-homologous genes in deep subseafloor sedimentary metagenomes.</title>
        <authorList>
            <person name="Kawai M."/>
            <person name="Futagami T."/>
            <person name="Toyoda A."/>
            <person name="Takaki Y."/>
            <person name="Nishi S."/>
            <person name="Hori S."/>
            <person name="Arai W."/>
            <person name="Tsubouchi T."/>
            <person name="Morono Y."/>
            <person name="Uchiyama I."/>
            <person name="Ito T."/>
            <person name="Fujiyama A."/>
            <person name="Inagaki F."/>
            <person name="Takami H."/>
        </authorList>
    </citation>
    <scope>NUCLEOTIDE SEQUENCE</scope>
    <source>
        <strain evidence="3">Expedition CK06-06</strain>
    </source>
</reference>
<dbReference type="AlphaFoldDB" id="X1IEF5"/>
<comment type="caution">
    <text evidence="3">The sequence shown here is derived from an EMBL/GenBank/DDBJ whole genome shotgun (WGS) entry which is preliminary data.</text>
</comment>
<name>X1IEF5_9ZZZZ</name>
<dbReference type="Pfam" id="PF00077">
    <property type="entry name" value="RVP"/>
    <property type="match status" value="1"/>
</dbReference>
<feature type="domain" description="Retropepsins" evidence="2">
    <location>
        <begin position="35"/>
        <end position="65"/>
    </location>
</feature>
<organism evidence="3">
    <name type="scientific">marine sediment metagenome</name>
    <dbReference type="NCBI Taxonomy" id="412755"/>
    <lineage>
        <taxon>unclassified sequences</taxon>
        <taxon>metagenomes</taxon>
        <taxon>ecological metagenomes</taxon>
    </lineage>
</organism>
<evidence type="ECO:0000259" key="2">
    <source>
        <dbReference type="Pfam" id="PF00077"/>
    </source>
</evidence>
<accession>X1IEF5</accession>
<evidence type="ECO:0000256" key="1">
    <source>
        <dbReference type="ARBA" id="ARBA00022801"/>
    </source>
</evidence>
<dbReference type="GO" id="GO:0016787">
    <property type="term" value="F:hydrolase activity"/>
    <property type="evidence" value="ECO:0007669"/>
    <property type="project" value="UniProtKB-KW"/>
</dbReference>
<dbReference type="EMBL" id="BARU01044669">
    <property type="protein sequence ID" value="GAH80077.1"/>
    <property type="molecule type" value="Genomic_DNA"/>
</dbReference>
<sequence length="76" mass="8214">MQRRTKSLTTTYTGITRILQNEVHVSKAFDPSSAPKPLSPQKVGAKKFTAIWDTGATGTVISQKVINECGLKPIGI</sequence>
<proteinExistence type="predicted"/>